<evidence type="ECO:0008006" key="11">
    <source>
        <dbReference type="Google" id="ProtNLM"/>
    </source>
</evidence>
<comment type="subcellular location">
    <subcellularLocation>
        <location evidence="1">Endoplasmic reticulum membrane</location>
        <topology evidence="1">Single-pass membrane protein</topology>
    </subcellularLocation>
</comment>
<protein>
    <recommendedName>
        <fullName evidence="11">Glycosyl transferase family 1 domain-containing protein</fullName>
    </recommendedName>
</protein>
<evidence type="ECO:0000256" key="4">
    <source>
        <dbReference type="ARBA" id="ARBA00022679"/>
    </source>
</evidence>
<proteinExistence type="predicted"/>
<accession>A0A0H5RAM8</accession>
<dbReference type="Pfam" id="PF13692">
    <property type="entry name" value="Glyco_trans_1_4"/>
    <property type="match status" value="1"/>
</dbReference>
<sequence>MTELQGKPVAVVVLGDIGRSPRMQYHSLSLASHGAEVSIIGYPGSSPMDEILATDDISIRHLHEWKFRPKSRLLFLALLPFRVLYESLALFITLFCLIRTPEIILVQNPPSIPSLIICKLASLFTGSVLIIDWHNFGYTILGLRLGRSHIYVQIAYWYERISGRMADQNLCVTTAMQNELKTVWQINAVVLHDRAPERFRRLTLPEIHSFYLSIQKSGMLKGMSDWLPEDASKTLLTQQLPDGSIKYLSDRPVLIISSTSYSPDEDFQMLLDCLAAYDKEASDTAPKLAVVITGKGPLKEYFAQAMSRLRLTRVRIIQVWLRAEDYPRILGCSDLGISLHTSSSGLDLPMKVVDMFGSGLPVCAVNFNCLNELLVHKKNGLVFSTSTELKEQLQDLLSEFPVCKQLSTMQKGVAEFASVRWDESWDKNALPCFKQTSKPFRTMFSMAIFILACLIFVSYILH</sequence>
<dbReference type="PANTHER" id="PTHR13036">
    <property type="entry name" value="BETA1,4 MANNOSYLTRANSFERASE"/>
    <property type="match status" value="1"/>
</dbReference>
<feature type="transmembrane region" description="Helical" evidence="9">
    <location>
        <begin position="443"/>
        <end position="461"/>
    </location>
</feature>
<keyword evidence="4" id="KW-0808">Transferase</keyword>
<evidence type="ECO:0000256" key="6">
    <source>
        <dbReference type="ARBA" id="ARBA00022824"/>
    </source>
</evidence>
<keyword evidence="6" id="KW-0256">Endoplasmic reticulum</keyword>
<evidence type="ECO:0000256" key="2">
    <source>
        <dbReference type="ARBA" id="ARBA00004922"/>
    </source>
</evidence>
<dbReference type="GO" id="GO:0000030">
    <property type="term" value="F:mannosyltransferase activity"/>
    <property type="evidence" value="ECO:0007669"/>
    <property type="project" value="InterPro"/>
</dbReference>
<dbReference type="InterPro" id="IPR026051">
    <property type="entry name" value="ALG1-like"/>
</dbReference>
<dbReference type="EMBL" id="HACM01010265">
    <property type="protein sequence ID" value="CRZ10707.1"/>
    <property type="molecule type" value="Transcribed_RNA"/>
</dbReference>
<reference evidence="10" key="1">
    <citation type="submission" date="2015-04" db="EMBL/GenBank/DDBJ databases">
        <title>The genome sequence of the plant pathogenic Rhizarian Plasmodiophora brassicae reveals insights in its biotrophic life cycle and the origin of chitin synthesis.</title>
        <authorList>
            <person name="Schwelm A."/>
            <person name="Fogelqvist J."/>
            <person name="Knaust A."/>
            <person name="Julke S."/>
            <person name="Lilja T."/>
            <person name="Dhandapani V."/>
            <person name="Bonilla-Rosso G."/>
            <person name="Karlsson M."/>
            <person name="Shevchenko A."/>
            <person name="Choi S.R."/>
            <person name="Kim H.G."/>
            <person name="Park J.Y."/>
            <person name="Lim Y.P."/>
            <person name="Ludwig-Muller J."/>
            <person name="Dixelius C."/>
        </authorList>
    </citation>
    <scope>NUCLEOTIDE SEQUENCE</scope>
    <source>
        <tissue evidence="10">Potato root galls</tissue>
    </source>
</reference>
<evidence type="ECO:0000256" key="7">
    <source>
        <dbReference type="ARBA" id="ARBA00022989"/>
    </source>
</evidence>
<dbReference type="Gene3D" id="3.40.50.2000">
    <property type="entry name" value="Glycogen Phosphorylase B"/>
    <property type="match status" value="1"/>
</dbReference>
<dbReference type="PANTHER" id="PTHR13036:SF0">
    <property type="entry name" value="CHITOBIOSYLDIPHOSPHODOLICHOL BETA-MANNOSYLTRANSFERASE"/>
    <property type="match status" value="1"/>
</dbReference>
<organism evidence="10">
    <name type="scientific">Spongospora subterranea</name>
    <dbReference type="NCBI Taxonomy" id="70186"/>
    <lineage>
        <taxon>Eukaryota</taxon>
        <taxon>Sar</taxon>
        <taxon>Rhizaria</taxon>
        <taxon>Endomyxa</taxon>
        <taxon>Phytomyxea</taxon>
        <taxon>Plasmodiophorida</taxon>
        <taxon>Plasmodiophoridae</taxon>
        <taxon>Spongospora</taxon>
    </lineage>
</organism>
<keyword evidence="3" id="KW-0328">Glycosyltransferase</keyword>
<evidence type="ECO:0000313" key="10">
    <source>
        <dbReference type="EMBL" id="CRZ10707.1"/>
    </source>
</evidence>
<name>A0A0H5RAM8_9EUKA</name>
<keyword evidence="8 9" id="KW-0472">Membrane</keyword>
<evidence type="ECO:0000256" key="5">
    <source>
        <dbReference type="ARBA" id="ARBA00022692"/>
    </source>
</evidence>
<dbReference type="GO" id="GO:0005789">
    <property type="term" value="C:endoplasmic reticulum membrane"/>
    <property type="evidence" value="ECO:0007669"/>
    <property type="project" value="UniProtKB-SubCell"/>
</dbReference>
<dbReference type="SUPFAM" id="SSF53756">
    <property type="entry name" value="UDP-Glycosyltransferase/glycogen phosphorylase"/>
    <property type="match status" value="1"/>
</dbReference>
<feature type="transmembrane region" description="Helical" evidence="9">
    <location>
        <begin position="73"/>
        <end position="100"/>
    </location>
</feature>
<keyword evidence="7 9" id="KW-1133">Transmembrane helix</keyword>
<evidence type="ECO:0000256" key="3">
    <source>
        <dbReference type="ARBA" id="ARBA00022676"/>
    </source>
</evidence>
<dbReference type="AlphaFoldDB" id="A0A0H5RAM8"/>
<comment type="pathway">
    <text evidence="2">Protein modification; protein glycosylation.</text>
</comment>
<evidence type="ECO:0000256" key="9">
    <source>
        <dbReference type="SAM" id="Phobius"/>
    </source>
</evidence>
<evidence type="ECO:0000256" key="8">
    <source>
        <dbReference type="ARBA" id="ARBA00023136"/>
    </source>
</evidence>
<keyword evidence="5 9" id="KW-0812">Transmembrane</keyword>
<evidence type="ECO:0000256" key="1">
    <source>
        <dbReference type="ARBA" id="ARBA00004389"/>
    </source>
</evidence>